<feature type="transmembrane region" description="Helical" evidence="1">
    <location>
        <begin position="61"/>
        <end position="81"/>
    </location>
</feature>
<evidence type="ECO:0000313" key="2">
    <source>
        <dbReference type="EMBL" id="ONG51090.1"/>
    </source>
</evidence>
<dbReference type="Proteomes" id="UP000188879">
    <property type="component" value="Unassembled WGS sequence"/>
</dbReference>
<evidence type="ECO:0000256" key="1">
    <source>
        <dbReference type="SAM" id="Phobius"/>
    </source>
</evidence>
<comment type="caution">
    <text evidence="2">The sequence shown here is derived from an EMBL/GenBank/DDBJ whole genome shotgun (WGS) entry which is preliminary data.</text>
</comment>
<dbReference type="EMBL" id="MLCO01000173">
    <property type="protein sequence ID" value="ONG51090.1"/>
    <property type="molecule type" value="Genomic_DNA"/>
</dbReference>
<name>A0A1V2GZR6_9PROT</name>
<dbReference type="OrthoDB" id="7264282at2"/>
<organism evidence="2 3">
    <name type="scientific">Teichococcus deserti</name>
    <dbReference type="NCBI Taxonomy" id="1817963"/>
    <lineage>
        <taxon>Bacteria</taxon>
        <taxon>Pseudomonadati</taxon>
        <taxon>Pseudomonadota</taxon>
        <taxon>Alphaproteobacteria</taxon>
        <taxon>Acetobacterales</taxon>
        <taxon>Roseomonadaceae</taxon>
        <taxon>Roseomonas</taxon>
    </lineage>
</organism>
<protein>
    <submittedName>
        <fullName evidence="2">Uncharacterized protein</fullName>
    </submittedName>
</protein>
<dbReference type="RefSeq" id="WP_076958473.1">
    <property type="nucleotide sequence ID" value="NZ_MLCO01000173.1"/>
</dbReference>
<evidence type="ECO:0000313" key="3">
    <source>
        <dbReference type="Proteomes" id="UP000188879"/>
    </source>
</evidence>
<dbReference type="AlphaFoldDB" id="A0A1V2GZR6"/>
<keyword evidence="1" id="KW-0472">Membrane</keyword>
<proteinExistence type="predicted"/>
<keyword evidence="1" id="KW-1133">Transmembrane helix</keyword>
<sequence length="134" mass="14503">MVLRLRDRADLWTLLMPPTVWATHFLYCYVVAAVQCAKAGISLTAPEGGQAFAALGMVRPLVAAGTAVALLLIVIGARQAWRHTGGGFHDLPHDAATPEDRQRFLGYATLLLSALSFVSVIFIALPAFLIRDCR</sequence>
<reference evidence="2 3" key="1">
    <citation type="submission" date="2016-10" db="EMBL/GenBank/DDBJ databases">
        <title>Draft Genome sequence of Roseomonas sp. strain M3.</title>
        <authorList>
            <person name="Subhash Y."/>
            <person name="Lee S."/>
        </authorList>
    </citation>
    <scope>NUCLEOTIDE SEQUENCE [LARGE SCALE GENOMIC DNA]</scope>
    <source>
        <strain evidence="2 3">M3</strain>
    </source>
</reference>
<feature type="transmembrane region" description="Helical" evidence="1">
    <location>
        <begin position="20"/>
        <end position="41"/>
    </location>
</feature>
<keyword evidence="3" id="KW-1185">Reference proteome</keyword>
<keyword evidence="1" id="KW-0812">Transmembrane</keyword>
<gene>
    <name evidence="2" type="ORF">BKE38_16780</name>
</gene>
<feature type="transmembrane region" description="Helical" evidence="1">
    <location>
        <begin position="104"/>
        <end position="130"/>
    </location>
</feature>
<accession>A0A1V2GZR6</accession>